<evidence type="ECO:0000256" key="1">
    <source>
        <dbReference type="SAM" id="Phobius"/>
    </source>
</evidence>
<keyword evidence="3" id="KW-1185">Reference proteome</keyword>
<proteinExistence type="predicted"/>
<gene>
    <name evidence="2" type="ORF">QMA06_15930</name>
</gene>
<feature type="transmembrane region" description="Helical" evidence="1">
    <location>
        <begin position="72"/>
        <end position="94"/>
    </location>
</feature>
<dbReference type="RefSeq" id="WP_290207910.1">
    <property type="nucleotide sequence ID" value="NZ_JASDDK010000014.1"/>
</dbReference>
<evidence type="ECO:0000313" key="3">
    <source>
        <dbReference type="Proteomes" id="UP001231197"/>
    </source>
</evidence>
<name>A0ABT7ZYX9_9FLAO</name>
<keyword evidence="1" id="KW-1133">Transmembrane helix</keyword>
<feature type="transmembrane region" description="Helical" evidence="1">
    <location>
        <begin position="12"/>
        <end position="34"/>
    </location>
</feature>
<dbReference type="Proteomes" id="UP001231197">
    <property type="component" value="Unassembled WGS sequence"/>
</dbReference>
<keyword evidence="1" id="KW-0472">Membrane</keyword>
<evidence type="ECO:0000313" key="2">
    <source>
        <dbReference type="EMBL" id="MDN3494210.1"/>
    </source>
</evidence>
<keyword evidence="1" id="KW-0812">Transmembrane</keyword>
<feature type="transmembrane region" description="Helical" evidence="1">
    <location>
        <begin position="40"/>
        <end position="60"/>
    </location>
</feature>
<organism evidence="2 3">
    <name type="scientific">Winogradskyella bathintestinalis</name>
    <dbReference type="NCBI Taxonomy" id="3035208"/>
    <lineage>
        <taxon>Bacteria</taxon>
        <taxon>Pseudomonadati</taxon>
        <taxon>Bacteroidota</taxon>
        <taxon>Flavobacteriia</taxon>
        <taxon>Flavobacteriales</taxon>
        <taxon>Flavobacteriaceae</taxon>
        <taxon>Winogradskyella</taxon>
    </lineage>
</organism>
<protein>
    <submittedName>
        <fullName evidence="2">Uncharacterized protein</fullName>
    </submittedName>
</protein>
<sequence length="98" mass="11481">MAEINQKKPSKFLTTKIIRVVNFLGAILFAVTMLKDGLQIFAVYFAMYYYLWLYIIFLVLEIRYYNLTQMKFLNYLLKHPLATIGGILPILVVLGQRI</sequence>
<accession>A0ABT7ZYX9</accession>
<dbReference type="EMBL" id="JASDDK010000014">
    <property type="protein sequence ID" value="MDN3494210.1"/>
    <property type="molecule type" value="Genomic_DNA"/>
</dbReference>
<reference evidence="2 3" key="1">
    <citation type="journal article" date="2023" name="Int. J. Syst. Evol. Microbiol.">
        <title>Winogradskyella bathintestinalis sp. nov., isolated from the intestine of the deep-sea loosejaw dragonfish, Malacosteus niger.</title>
        <authorList>
            <person name="Uniacke-Lowe S."/>
            <person name="Johnson C.N."/>
            <person name="Stanton C."/>
            <person name="Hill C."/>
            <person name="Ross P."/>
        </authorList>
    </citation>
    <scope>NUCLEOTIDE SEQUENCE [LARGE SCALE GENOMIC DNA]</scope>
    <source>
        <strain evidence="2 3">APC 3343</strain>
    </source>
</reference>
<comment type="caution">
    <text evidence="2">The sequence shown here is derived from an EMBL/GenBank/DDBJ whole genome shotgun (WGS) entry which is preliminary data.</text>
</comment>